<accession>A0ABY6KCR5</accession>
<dbReference type="Proteomes" id="UP001235939">
    <property type="component" value="Chromosome 04"/>
</dbReference>
<keyword evidence="3" id="KW-1185">Reference proteome</keyword>
<feature type="transmembrane region" description="Helical" evidence="1">
    <location>
        <begin position="73"/>
        <end position="92"/>
    </location>
</feature>
<keyword evidence="1" id="KW-1133">Transmembrane helix</keyword>
<dbReference type="EMBL" id="CP092866">
    <property type="protein sequence ID" value="UYV66189.1"/>
    <property type="molecule type" value="Genomic_DNA"/>
</dbReference>
<evidence type="ECO:0000256" key="1">
    <source>
        <dbReference type="SAM" id="Phobius"/>
    </source>
</evidence>
<protein>
    <submittedName>
        <fullName evidence="2">Uncharacterized protein</fullName>
    </submittedName>
</protein>
<organism evidence="2 3">
    <name type="scientific">Cordylochernes scorpioides</name>
    <dbReference type="NCBI Taxonomy" id="51811"/>
    <lineage>
        <taxon>Eukaryota</taxon>
        <taxon>Metazoa</taxon>
        <taxon>Ecdysozoa</taxon>
        <taxon>Arthropoda</taxon>
        <taxon>Chelicerata</taxon>
        <taxon>Arachnida</taxon>
        <taxon>Pseudoscorpiones</taxon>
        <taxon>Cheliferoidea</taxon>
        <taxon>Chernetidae</taxon>
        <taxon>Cordylochernes</taxon>
    </lineage>
</organism>
<reference evidence="2 3" key="1">
    <citation type="submission" date="2022-01" db="EMBL/GenBank/DDBJ databases">
        <title>A chromosomal length assembly of Cordylochernes scorpioides.</title>
        <authorList>
            <person name="Zeh D."/>
            <person name="Zeh J."/>
        </authorList>
    </citation>
    <scope>NUCLEOTIDE SEQUENCE [LARGE SCALE GENOMIC DNA]</scope>
    <source>
        <strain evidence="2">IN4F17</strain>
        <tissue evidence="2">Whole Body</tissue>
    </source>
</reference>
<proteinExistence type="predicted"/>
<gene>
    <name evidence="2" type="ORF">LAZ67_4000658</name>
</gene>
<sequence length="119" mass="13281">MSGLLRQVLYGHLHLSYTSAPREPGTQSRPRACSGRRVVPRRGIIGRIAASVLFCFAPKILSCTEQDKMLNLAYTIGSFCMGSTACLWGFLLDKWGLRNVRLVIKYVDLTQSVYGALVW</sequence>
<keyword evidence="1" id="KW-0472">Membrane</keyword>
<evidence type="ECO:0000313" key="2">
    <source>
        <dbReference type="EMBL" id="UYV66189.1"/>
    </source>
</evidence>
<name>A0ABY6KCR5_9ARAC</name>
<evidence type="ECO:0000313" key="3">
    <source>
        <dbReference type="Proteomes" id="UP001235939"/>
    </source>
</evidence>
<keyword evidence="1" id="KW-0812">Transmembrane</keyword>